<dbReference type="InterPro" id="IPR017259">
    <property type="entry name" value="UCP037672"/>
</dbReference>
<keyword evidence="1" id="KW-0812">Transmembrane</keyword>
<feature type="transmembrane region" description="Helical" evidence="1">
    <location>
        <begin position="76"/>
        <end position="92"/>
    </location>
</feature>
<keyword evidence="1" id="KW-0472">Membrane</keyword>
<evidence type="ECO:0008006" key="4">
    <source>
        <dbReference type="Google" id="ProtNLM"/>
    </source>
</evidence>
<name>G8LYI5_ACECE</name>
<evidence type="ECO:0000313" key="3">
    <source>
        <dbReference type="Proteomes" id="UP000005435"/>
    </source>
</evidence>
<dbReference type="Proteomes" id="UP000005435">
    <property type="component" value="Chromosome"/>
</dbReference>
<keyword evidence="1" id="KW-1133">Transmembrane helix</keyword>
<feature type="transmembrane region" description="Helical" evidence="1">
    <location>
        <begin position="116"/>
        <end position="136"/>
    </location>
</feature>
<dbReference type="eggNOG" id="COG4194">
    <property type="taxonomic scope" value="Bacteria"/>
</dbReference>
<dbReference type="KEGG" id="ccl:Clocl_3491"/>
<keyword evidence="3" id="KW-1185">Reference proteome</keyword>
<proteinExistence type="predicted"/>
<dbReference type="AlphaFoldDB" id="G8LYI5"/>
<dbReference type="OrthoDB" id="2082701at2"/>
<accession>G8LYI5</accession>
<gene>
    <name evidence="2" type="ordered locus">Clocl_3491</name>
</gene>
<sequence precursor="true">MWFCMILGVFFIVMGLMVHVLKWHFLISGYNTMPKEKKAKVDADGLGRLIGIYFYINGGLLIVMGIFQALGFKPVLIPYLIFFGISTVYMLIKAQKYDGNLYDENGRLQKGTWKQFALPVGILNIALIFVAVLIFFSSRPAEVTFIDEGVQIHGMYGGIYPWNSIKTVELIDELPAIQRRTNGSAVNSMLKGYFLTKEIGTVKLFVNTQKPPFIYIETEDEVVIFNTENADETQKIFGEIQKRIE</sequence>
<dbReference type="EMBL" id="CP003065">
    <property type="protein sequence ID" value="AEV69973.1"/>
    <property type="molecule type" value="Genomic_DNA"/>
</dbReference>
<feature type="transmembrane region" description="Helical" evidence="1">
    <location>
        <begin position="46"/>
        <end position="70"/>
    </location>
</feature>
<reference evidence="2 3" key="2">
    <citation type="journal article" date="2012" name="Stand. Genomic Sci.">
        <title>Complete Genome Sequence of Clostridium clariflavum DSM 19732.</title>
        <authorList>
            <person name="Izquierdo J.A."/>
            <person name="Goodwin L."/>
            <person name="Davenport K.W."/>
            <person name="Teshima H."/>
            <person name="Bruce D."/>
            <person name="Detter C."/>
            <person name="Tapia R."/>
            <person name="Han S."/>
            <person name="Land M."/>
            <person name="Hauser L."/>
            <person name="Jeffries C.D."/>
            <person name="Han J."/>
            <person name="Pitluck S."/>
            <person name="Nolan M."/>
            <person name="Chen A."/>
            <person name="Huntemann M."/>
            <person name="Mavromatis K."/>
            <person name="Mikhailova N."/>
            <person name="Liolios K."/>
            <person name="Woyke T."/>
            <person name="Lynd L.R."/>
        </authorList>
    </citation>
    <scope>NUCLEOTIDE SEQUENCE [LARGE SCALE GENOMIC DNA]</scope>
    <source>
        <strain evidence="3">DSM 19732 / NBRC 101661 / EBR45</strain>
    </source>
</reference>
<dbReference type="Pfam" id="PF12650">
    <property type="entry name" value="DUF3784"/>
    <property type="match status" value="1"/>
</dbReference>
<reference evidence="3" key="1">
    <citation type="submission" date="2011-12" db="EMBL/GenBank/DDBJ databases">
        <title>Complete sequence of Clostridium clariflavum DSM 19732.</title>
        <authorList>
            <consortium name="US DOE Joint Genome Institute"/>
            <person name="Lucas S."/>
            <person name="Han J."/>
            <person name="Lapidus A."/>
            <person name="Cheng J.-F."/>
            <person name="Goodwin L."/>
            <person name="Pitluck S."/>
            <person name="Peters L."/>
            <person name="Teshima H."/>
            <person name="Detter J.C."/>
            <person name="Han C."/>
            <person name="Tapia R."/>
            <person name="Land M."/>
            <person name="Hauser L."/>
            <person name="Kyrpides N."/>
            <person name="Ivanova N."/>
            <person name="Pagani I."/>
            <person name="Kitzmiller T."/>
            <person name="Lynd L."/>
            <person name="Izquierdo J."/>
            <person name="Woyke T."/>
        </authorList>
    </citation>
    <scope>NUCLEOTIDE SEQUENCE [LARGE SCALE GENOMIC DNA]</scope>
    <source>
        <strain evidence="3">DSM 19732 / NBRC 101661 / EBR45</strain>
    </source>
</reference>
<dbReference type="RefSeq" id="WP_014256502.1">
    <property type="nucleotide sequence ID" value="NC_016627.1"/>
</dbReference>
<evidence type="ECO:0000313" key="2">
    <source>
        <dbReference type="EMBL" id="AEV69973.1"/>
    </source>
</evidence>
<protein>
    <recommendedName>
        <fullName evidence="4">DUF3784 domain-containing protein</fullName>
    </recommendedName>
</protein>
<organism evidence="2 3">
    <name type="scientific">Acetivibrio clariflavus (strain DSM 19732 / NBRC 101661 / EBR45)</name>
    <name type="common">Clostridium clariflavum</name>
    <dbReference type="NCBI Taxonomy" id="720554"/>
    <lineage>
        <taxon>Bacteria</taxon>
        <taxon>Bacillati</taxon>
        <taxon>Bacillota</taxon>
        <taxon>Clostridia</taxon>
        <taxon>Eubacteriales</taxon>
        <taxon>Oscillospiraceae</taxon>
        <taxon>Acetivibrio</taxon>
    </lineage>
</organism>
<feature type="transmembrane region" description="Helical" evidence="1">
    <location>
        <begin position="6"/>
        <end position="25"/>
    </location>
</feature>
<dbReference type="STRING" id="720554.Clocl_3491"/>
<evidence type="ECO:0000256" key="1">
    <source>
        <dbReference type="SAM" id="Phobius"/>
    </source>
</evidence>
<dbReference type="HOGENOM" id="CLU_097844_0_0_9"/>